<name>A0A7W9KPE9_9PSEU</name>
<dbReference type="SMART" id="SM01043">
    <property type="entry name" value="BTAD"/>
    <property type="match status" value="1"/>
</dbReference>
<evidence type="ECO:0000313" key="4">
    <source>
        <dbReference type="Proteomes" id="UP000585638"/>
    </source>
</evidence>
<sequence>MRRSPLSAAQGQSSAAAPEARDHGTQAQNSEPTSPPAPEFRVCLLPSWRLMRDQVEVEVPGTARRLIALITLVGSRNRSYLAGTLWPERSDAQAQANLRSALSRLLARNLGVVRVSRDVLALAPHVTVDVHDVVRCAEDMLYGEPNKPPTPEQILRLLHADDLLTGWYDEWVVTARERLRQLRLHALEAVSARLADAGRHVEALDTALVCADIAPLRESAHRAVIRVHLLERNYTEAVRQFHRYRELLKAELGIEPSPEIRRLLRTVDYDRSVVPAVNRTGSSSKPRKGDAAGNR</sequence>
<dbReference type="InterPro" id="IPR051677">
    <property type="entry name" value="AfsR-DnrI-RedD_regulator"/>
</dbReference>
<dbReference type="PANTHER" id="PTHR35807">
    <property type="entry name" value="TRANSCRIPTIONAL REGULATOR REDD-RELATED"/>
    <property type="match status" value="1"/>
</dbReference>
<organism evidence="3 4">
    <name type="scientific">Kutzneria kofuensis</name>
    <dbReference type="NCBI Taxonomy" id="103725"/>
    <lineage>
        <taxon>Bacteria</taxon>
        <taxon>Bacillati</taxon>
        <taxon>Actinomycetota</taxon>
        <taxon>Actinomycetes</taxon>
        <taxon>Pseudonocardiales</taxon>
        <taxon>Pseudonocardiaceae</taxon>
        <taxon>Kutzneria</taxon>
    </lineage>
</organism>
<dbReference type="GO" id="GO:0003677">
    <property type="term" value="F:DNA binding"/>
    <property type="evidence" value="ECO:0007669"/>
    <property type="project" value="UniProtKB-KW"/>
</dbReference>
<keyword evidence="3" id="KW-0238">DNA-binding</keyword>
<dbReference type="Proteomes" id="UP000585638">
    <property type="component" value="Unassembled WGS sequence"/>
</dbReference>
<dbReference type="EMBL" id="JACHIR010000001">
    <property type="protein sequence ID" value="MBB5896217.1"/>
    <property type="molecule type" value="Genomic_DNA"/>
</dbReference>
<protein>
    <submittedName>
        <fullName evidence="3">DNA-binding SARP family transcriptional activator</fullName>
    </submittedName>
</protein>
<dbReference type="Gene3D" id="1.25.40.10">
    <property type="entry name" value="Tetratricopeptide repeat domain"/>
    <property type="match status" value="1"/>
</dbReference>
<dbReference type="Pfam" id="PF03704">
    <property type="entry name" value="BTAD"/>
    <property type="match status" value="1"/>
</dbReference>
<feature type="region of interest" description="Disordered" evidence="1">
    <location>
        <begin position="275"/>
        <end position="295"/>
    </location>
</feature>
<gene>
    <name evidence="3" type="ORF">BJ998_007413</name>
</gene>
<dbReference type="AlphaFoldDB" id="A0A7W9KPE9"/>
<feature type="domain" description="Bacterial transcriptional activator" evidence="2">
    <location>
        <begin position="128"/>
        <end position="268"/>
    </location>
</feature>
<keyword evidence="4" id="KW-1185">Reference proteome</keyword>
<reference evidence="3 4" key="1">
    <citation type="submission" date="2020-08" db="EMBL/GenBank/DDBJ databases">
        <title>Sequencing the genomes of 1000 actinobacteria strains.</title>
        <authorList>
            <person name="Klenk H.-P."/>
        </authorList>
    </citation>
    <scope>NUCLEOTIDE SEQUENCE [LARGE SCALE GENOMIC DNA]</scope>
    <source>
        <strain evidence="3 4">DSM 43851</strain>
    </source>
</reference>
<feature type="compositionally biased region" description="Low complexity" evidence="1">
    <location>
        <begin position="1"/>
        <end position="18"/>
    </location>
</feature>
<proteinExistence type="predicted"/>
<evidence type="ECO:0000313" key="3">
    <source>
        <dbReference type="EMBL" id="MBB5896217.1"/>
    </source>
</evidence>
<comment type="caution">
    <text evidence="3">The sequence shown here is derived from an EMBL/GenBank/DDBJ whole genome shotgun (WGS) entry which is preliminary data.</text>
</comment>
<evidence type="ECO:0000259" key="2">
    <source>
        <dbReference type="SMART" id="SM01043"/>
    </source>
</evidence>
<dbReference type="InterPro" id="IPR011990">
    <property type="entry name" value="TPR-like_helical_dom_sf"/>
</dbReference>
<accession>A0A7W9KPE9</accession>
<dbReference type="InterPro" id="IPR005158">
    <property type="entry name" value="BTAD"/>
</dbReference>
<evidence type="ECO:0000256" key="1">
    <source>
        <dbReference type="SAM" id="MobiDB-lite"/>
    </source>
</evidence>
<feature type="region of interest" description="Disordered" evidence="1">
    <location>
        <begin position="1"/>
        <end position="38"/>
    </location>
</feature>
<dbReference type="RefSeq" id="WP_184867908.1">
    <property type="nucleotide sequence ID" value="NZ_BAAAWY010000023.1"/>
</dbReference>
<dbReference type="SUPFAM" id="SSF48452">
    <property type="entry name" value="TPR-like"/>
    <property type="match status" value="1"/>
</dbReference>